<feature type="region of interest" description="Disordered" evidence="1">
    <location>
        <begin position="45"/>
        <end position="79"/>
    </location>
</feature>
<sequence length="79" mass="8445">MKEILYGLRCAQCGEVGRLVWDVVRALVECRACGVRACSLMTENEPGEEFGEDFGEDDGGEPYAETEGFGSAYSGEGAA</sequence>
<dbReference type="RefSeq" id="WP_242383580.1">
    <property type="nucleotide sequence ID" value="NZ_JAKRKC020000001.1"/>
</dbReference>
<organism evidence="3 4">
    <name type="scientific">Actinomadura luzonensis</name>
    <dbReference type="NCBI Taxonomy" id="2805427"/>
    <lineage>
        <taxon>Bacteria</taxon>
        <taxon>Bacillati</taxon>
        <taxon>Actinomycetota</taxon>
        <taxon>Actinomycetes</taxon>
        <taxon>Streptosporangiales</taxon>
        <taxon>Thermomonosporaceae</taxon>
        <taxon>Actinomadura</taxon>
    </lineage>
</organism>
<protein>
    <submittedName>
        <fullName evidence="3">Uncharacterized protein</fullName>
    </submittedName>
</protein>
<accession>A0ABT0GD40</accession>
<keyword evidence="3" id="KW-0614">Plasmid</keyword>
<evidence type="ECO:0000313" key="3">
    <source>
        <dbReference type="EMBL" id="MCK2222028.1"/>
    </source>
</evidence>
<proteinExistence type="predicted"/>
<dbReference type="EMBL" id="JAKRKC020000001">
    <property type="protein sequence ID" value="MCK2215244.1"/>
    <property type="molecule type" value="Genomic_DNA"/>
</dbReference>
<gene>
    <name evidence="2" type="ORF">MF672_015820</name>
    <name evidence="3" type="ORF">MF672_050715</name>
</gene>
<dbReference type="EMBL" id="JAKRKC020000004">
    <property type="protein sequence ID" value="MCK2222028.1"/>
    <property type="molecule type" value="Genomic_DNA"/>
</dbReference>
<dbReference type="Proteomes" id="UP001317259">
    <property type="component" value="Unassembled WGS sequence"/>
</dbReference>
<geneLocation type="plasmid" evidence="3">
    <name>unnamed1</name>
</geneLocation>
<name>A0ABT0GD40_9ACTN</name>
<keyword evidence="4" id="KW-1185">Reference proteome</keyword>
<reference evidence="3 4" key="1">
    <citation type="submission" date="2022-04" db="EMBL/GenBank/DDBJ databases">
        <title>Genome draft of Actinomadura sp. ATCC 31491.</title>
        <authorList>
            <person name="Shi X."/>
            <person name="Du Y."/>
        </authorList>
    </citation>
    <scope>NUCLEOTIDE SEQUENCE [LARGE SCALE GENOMIC DNA]</scope>
    <source>
        <strain evidence="3 4">ATCC 31491</strain>
        <plasmid evidence="3">unnamed1</plasmid>
    </source>
</reference>
<evidence type="ECO:0000256" key="1">
    <source>
        <dbReference type="SAM" id="MobiDB-lite"/>
    </source>
</evidence>
<feature type="compositionally biased region" description="Acidic residues" evidence="1">
    <location>
        <begin position="45"/>
        <end position="60"/>
    </location>
</feature>
<evidence type="ECO:0000313" key="2">
    <source>
        <dbReference type="EMBL" id="MCK2215244.1"/>
    </source>
</evidence>
<comment type="caution">
    <text evidence="3">The sequence shown here is derived from an EMBL/GenBank/DDBJ whole genome shotgun (WGS) entry which is preliminary data.</text>
</comment>
<evidence type="ECO:0000313" key="4">
    <source>
        <dbReference type="Proteomes" id="UP001317259"/>
    </source>
</evidence>